<dbReference type="Proteomes" id="UP000636505">
    <property type="component" value="Unassembled WGS sequence"/>
</dbReference>
<feature type="domain" description="UspA" evidence="2">
    <location>
        <begin position="1"/>
        <end position="155"/>
    </location>
</feature>
<dbReference type="EMBL" id="JADEXG010000004">
    <property type="protein sequence ID" value="MBE9076278.1"/>
    <property type="molecule type" value="Genomic_DNA"/>
</dbReference>
<organism evidence="3 4">
    <name type="scientific">Vasconcelosia minhoensis LEGE 07310</name>
    <dbReference type="NCBI Taxonomy" id="915328"/>
    <lineage>
        <taxon>Bacteria</taxon>
        <taxon>Bacillati</taxon>
        <taxon>Cyanobacteriota</taxon>
        <taxon>Cyanophyceae</taxon>
        <taxon>Nodosilineales</taxon>
        <taxon>Cymatolegaceae</taxon>
        <taxon>Vasconcelosia</taxon>
        <taxon>Vasconcelosia minhoensis</taxon>
    </lineage>
</organism>
<name>A0A8J7ATK4_9CYAN</name>
<dbReference type="InterPro" id="IPR014729">
    <property type="entry name" value="Rossmann-like_a/b/a_fold"/>
</dbReference>
<comment type="caution">
    <text evidence="3">The sequence shown here is derived from an EMBL/GenBank/DDBJ whole genome shotgun (WGS) entry which is preliminary data.</text>
</comment>
<dbReference type="PRINTS" id="PR01438">
    <property type="entry name" value="UNVRSLSTRESS"/>
</dbReference>
<evidence type="ECO:0000313" key="3">
    <source>
        <dbReference type="EMBL" id="MBE9076278.1"/>
    </source>
</evidence>
<dbReference type="PANTHER" id="PTHR46268:SF8">
    <property type="entry name" value="UNIVERSAL STRESS PROTEIN SLL1388"/>
    <property type="match status" value="1"/>
</dbReference>
<dbReference type="Gene3D" id="3.40.50.620">
    <property type="entry name" value="HUPs"/>
    <property type="match status" value="1"/>
</dbReference>
<evidence type="ECO:0000256" key="1">
    <source>
        <dbReference type="ARBA" id="ARBA00008791"/>
    </source>
</evidence>
<dbReference type="RefSeq" id="WP_193904936.1">
    <property type="nucleotide sequence ID" value="NZ_JADEXG010000004.1"/>
</dbReference>
<gene>
    <name evidence="3" type="ORF">IQ241_03025</name>
</gene>
<dbReference type="CDD" id="cd00293">
    <property type="entry name" value="USP-like"/>
    <property type="match status" value="1"/>
</dbReference>
<protein>
    <submittedName>
        <fullName evidence="3">Universal stress protein</fullName>
    </submittedName>
</protein>
<evidence type="ECO:0000259" key="2">
    <source>
        <dbReference type="Pfam" id="PF00582"/>
    </source>
</evidence>
<proteinExistence type="inferred from homology"/>
<sequence>MYNRLLVALDQAETCELVFQKALSLAQPTSQVMLLHVLSETDRGPMMPHYPGLAYYPIINESAWETYRKEWKQYEESGLNRLRSFTDRATAAGVKAEFTQLLGNPGRAICELAQTWNADLVIVGSRGRRGLKELFLGSVSSYVMHHATCSVLVVHDDAIAQQTESAEDLAAARG</sequence>
<dbReference type="PANTHER" id="PTHR46268">
    <property type="entry name" value="STRESS RESPONSE PROTEIN NHAX"/>
    <property type="match status" value="1"/>
</dbReference>
<accession>A0A8J7ATK4</accession>
<dbReference type="SUPFAM" id="SSF52402">
    <property type="entry name" value="Adenine nucleotide alpha hydrolases-like"/>
    <property type="match status" value="1"/>
</dbReference>
<dbReference type="Pfam" id="PF00582">
    <property type="entry name" value="Usp"/>
    <property type="match status" value="1"/>
</dbReference>
<evidence type="ECO:0000313" key="4">
    <source>
        <dbReference type="Proteomes" id="UP000636505"/>
    </source>
</evidence>
<reference evidence="3" key="1">
    <citation type="submission" date="2020-10" db="EMBL/GenBank/DDBJ databases">
        <authorList>
            <person name="Castelo-Branco R."/>
            <person name="Eusebio N."/>
            <person name="Adriana R."/>
            <person name="Vieira A."/>
            <person name="Brugerolle De Fraissinette N."/>
            <person name="Rezende De Castro R."/>
            <person name="Schneider M.P."/>
            <person name="Vasconcelos V."/>
            <person name="Leao P.N."/>
        </authorList>
    </citation>
    <scope>NUCLEOTIDE SEQUENCE</scope>
    <source>
        <strain evidence="3">LEGE 07310</strain>
    </source>
</reference>
<comment type="similarity">
    <text evidence="1">Belongs to the universal stress protein A family.</text>
</comment>
<dbReference type="InterPro" id="IPR006015">
    <property type="entry name" value="Universal_stress_UspA"/>
</dbReference>
<dbReference type="InterPro" id="IPR006016">
    <property type="entry name" value="UspA"/>
</dbReference>
<dbReference type="AlphaFoldDB" id="A0A8J7ATK4"/>
<keyword evidence="4" id="KW-1185">Reference proteome</keyword>